<dbReference type="Proteomes" id="UP000265419">
    <property type="component" value="Unassembled WGS sequence"/>
</dbReference>
<dbReference type="InterPro" id="IPR017969">
    <property type="entry name" value="Heavy-metal-associated_CS"/>
</dbReference>
<dbReference type="CDD" id="cd00371">
    <property type="entry name" value="HMA"/>
    <property type="match status" value="1"/>
</dbReference>
<keyword evidence="1" id="KW-0479">Metal-binding</keyword>
<dbReference type="InterPro" id="IPR036163">
    <property type="entry name" value="HMA_dom_sf"/>
</dbReference>
<comment type="caution">
    <text evidence="3">The sequence shown here is derived from an EMBL/GenBank/DDBJ whole genome shotgun (WGS) entry which is preliminary data.</text>
</comment>
<dbReference type="GO" id="GO:0046872">
    <property type="term" value="F:metal ion binding"/>
    <property type="evidence" value="ECO:0007669"/>
    <property type="project" value="UniProtKB-KW"/>
</dbReference>
<protein>
    <submittedName>
        <fullName evidence="3">Copper chaperone</fullName>
    </submittedName>
</protein>
<gene>
    <name evidence="3" type="ORF">DWB68_12610</name>
</gene>
<dbReference type="AlphaFoldDB" id="A0A399JAA9"/>
<sequence>MNTTVTISGMTCGHCVMSVKEEIEALPGVTGVDVNLVAGGLSTATVTAEREITVLEISEAVAEAGYTVVAENA</sequence>
<evidence type="ECO:0000313" key="3">
    <source>
        <dbReference type="EMBL" id="RII41457.1"/>
    </source>
</evidence>
<dbReference type="Pfam" id="PF00403">
    <property type="entry name" value="HMA"/>
    <property type="match status" value="1"/>
</dbReference>
<proteinExistence type="predicted"/>
<evidence type="ECO:0000313" key="4">
    <source>
        <dbReference type="Proteomes" id="UP000265419"/>
    </source>
</evidence>
<reference evidence="3 4" key="1">
    <citation type="submission" date="2018-07" db="EMBL/GenBank/DDBJ databases">
        <title>Arthrobacter sp. nov., isolated from raw cow's milk with high bacterial count.</title>
        <authorList>
            <person name="Hahne J."/>
            <person name="Isele D."/>
            <person name="Lipski A."/>
        </authorList>
    </citation>
    <scope>NUCLEOTIDE SEQUENCE [LARGE SCALE GENOMIC DNA]</scope>
    <source>
        <strain evidence="3 4">JZ R-35</strain>
    </source>
</reference>
<dbReference type="Gene3D" id="3.30.70.100">
    <property type="match status" value="1"/>
</dbReference>
<accession>A0A399JAA9</accession>
<dbReference type="SUPFAM" id="SSF55008">
    <property type="entry name" value="HMA, heavy metal-associated domain"/>
    <property type="match status" value="1"/>
</dbReference>
<dbReference type="RefSeq" id="WP_119425479.1">
    <property type="nucleotide sequence ID" value="NZ_QQXK01000027.1"/>
</dbReference>
<dbReference type="PROSITE" id="PS01047">
    <property type="entry name" value="HMA_1"/>
    <property type="match status" value="1"/>
</dbReference>
<dbReference type="EMBL" id="QQXK01000027">
    <property type="protein sequence ID" value="RII41457.1"/>
    <property type="molecule type" value="Genomic_DNA"/>
</dbReference>
<keyword evidence="4" id="KW-1185">Reference proteome</keyword>
<evidence type="ECO:0000259" key="2">
    <source>
        <dbReference type="PROSITE" id="PS50846"/>
    </source>
</evidence>
<evidence type="ECO:0000256" key="1">
    <source>
        <dbReference type="ARBA" id="ARBA00022723"/>
    </source>
</evidence>
<dbReference type="InterPro" id="IPR006121">
    <property type="entry name" value="HMA_dom"/>
</dbReference>
<organism evidence="3 4">
    <name type="scientific">Galactobacter valiniphilus</name>
    <dbReference type="NCBI Taxonomy" id="2676122"/>
    <lineage>
        <taxon>Bacteria</taxon>
        <taxon>Bacillati</taxon>
        <taxon>Actinomycetota</taxon>
        <taxon>Actinomycetes</taxon>
        <taxon>Micrococcales</taxon>
        <taxon>Micrococcaceae</taxon>
        <taxon>Galactobacter</taxon>
    </lineage>
</organism>
<name>A0A399JAA9_9MICC</name>
<feature type="domain" description="HMA" evidence="2">
    <location>
        <begin position="1"/>
        <end position="69"/>
    </location>
</feature>
<dbReference type="PROSITE" id="PS50846">
    <property type="entry name" value="HMA_2"/>
    <property type="match status" value="1"/>
</dbReference>